<reference evidence="1 2" key="1">
    <citation type="submission" date="2021-02" db="EMBL/GenBank/DDBJ databases">
        <title>Actinophytocola xerophila sp. nov., isolated from soil of cotton cropping field.</title>
        <authorList>
            <person name="Huang R."/>
            <person name="Chen X."/>
            <person name="Ge X."/>
            <person name="Liu W."/>
        </authorList>
    </citation>
    <scope>NUCLEOTIDE SEQUENCE [LARGE SCALE GENOMIC DNA]</scope>
    <source>
        <strain evidence="1 2">S1-96</strain>
    </source>
</reference>
<dbReference type="RefSeq" id="WP_260193254.1">
    <property type="nucleotide sequence ID" value="NZ_JAFFZE010000016.1"/>
</dbReference>
<organism evidence="1 2">
    <name type="scientific">Actinophytocola gossypii</name>
    <dbReference type="NCBI Taxonomy" id="2812003"/>
    <lineage>
        <taxon>Bacteria</taxon>
        <taxon>Bacillati</taxon>
        <taxon>Actinomycetota</taxon>
        <taxon>Actinomycetes</taxon>
        <taxon>Pseudonocardiales</taxon>
        <taxon>Pseudonocardiaceae</taxon>
    </lineage>
</organism>
<protein>
    <recommendedName>
        <fullName evidence="3">Antibiotic biosynthesis monooxygenase</fullName>
    </recommendedName>
</protein>
<keyword evidence="2" id="KW-1185">Reference proteome</keyword>
<evidence type="ECO:0008006" key="3">
    <source>
        <dbReference type="Google" id="ProtNLM"/>
    </source>
</evidence>
<evidence type="ECO:0000313" key="1">
    <source>
        <dbReference type="EMBL" id="MCT2585601.1"/>
    </source>
</evidence>
<name>A0ABT2JCU8_9PSEU</name>
<dbReference type="EMBL" id="JAFFZE010000016">
    <property type="protein sequence ID" value="MCT2585601.1"/>
    <property type="molecule type" value="Genomic_DNA"/>
</dbReference>
<evidence type="ECO:0000313" key="2">
    <source>
        <dbReference type="Proteomes" id="UP001156441"/>
    </source>
</evidence>
<dbReference type="Proteomes" id="UP001156441">
    <property type="component" value="Unassembled WGS sequence"/>
</dbReference>
<sequence>MTLAIVRFTTRPEQAKEVEESVADLFAAIHEESPTGIRYLATRHPDQPEFELLLHLADGTRNPLPAIPRAARFRERLAAWSLTDPAPKPLRVLNDYRMLG</sequence>
<gene>
    <name evidence="1" type="ORF">JT362_21005</name>
</gene>
<accession>A0ABT2JCU8</accession>
<comment type="caution">
    <text evidence="1">The sequence shown here is derived from an EMBL/GenBank/DDBJ whole genome shotgun (WGS) entry which is preliminary data.</text>
</comment>
<proteinExistence type="predicted"/>